<feature type="domain" description="HYR" evidence="4">
    <location>
        <begin position="1749"/>
        <end position="1831"/>
    </location>
</feature>
<dbReference type="InterPro" id="IPR011047">
    <property type="entry name" value="Quinoprotein_ADH-like_sf"/>
</dbReference>
<evidence type="ECO:0000256" key="3">
    <source>
        <dbReference type="SAM" id="SignalP"/>
    </source>
</evidence>
<dbReference type="STRING" id="758820.SAMN00777080_3119"/>
<evidence type="ECO:0000259" key="4">
    <source>
        <dbReference type="PROSITE" id="PS50825"/>
    </source>
</evidence>
<feature type="domain" description="HYR" evidence="4">
    <location>
        <begin position="1832"/>
        <end position="1913"/>
    </location>
</feature>
<dbReference type="SUPFAM" id="SSF49373">
    <property type="entry name" value="Invasin/intimin cell-adhesion fragments"/>
    <property type="match status" value="1"/>
</dbReference>
<name>A0A1W2H6B9_9BACT</name>
<accession>A0A1W2H6B9</accession>
<gene>
    <name evidence="5" type="ORF">SAMN00777080_3119</name>
</gene>
<dbReference type="Pfam" id="PF02494">
    <property type="entry name" value="HYR"/>
    <property type="match status" value="9"/>
</dbReference>
<dbReference type="Gene3D" id="2.80.10.50">
    <property type="match status" value="7"/>
</dbReference>
<feature type="domain" description="HYR" evidence="4">
    <location>
        <begin position="1915"/>
        <end position="1997"/>
    </location>
</feature>
<evidence type="ECO:0000256" key="2">
    <source>
        <dbReference type="SAM" id="MobiDB-lite"/>
    </source>
</evidence>
<organism evidence="5 6">
    <name type="scientific">Aquiflexum balticum DSM 16537</name>
    <dbReference type="NCBI Taxonomy" id="758820"/>
    <lineage>
        <taxon>Bacteria</taxon>
        <taxon>Pseudomonadati</taxon>
        <taxon>Bacteroidota</taxon>
        <taxon>Cytophagia</taxon>
        <taxon>Cytophagales</taxon>
        <taxon>Cyclobacteriaceae</taxon>
        <taxon>Aquiflexum</taxon>
    </lineage>
</organism>
<feature type="domain" description="HYR" evidence="4">
    <location>
        <begin position="1666"/>
        <end position="1747"/>
    </location>
</feature>
<dbReference type="Gene3D" id="2.60.40.10">
    <property type="entry name" value="Immunoglobulins"/>
    <property type="match status" value="4"/>
</dbReference>
<feature type="domain" description="HYR" evidence="4">
    <location>
        <begin position="1583"/>
        <end position="1665"/>
    </location>
</feature>
<evidence type="ECO:0000313" key="5">
    <source>
        <dbReference type="EMBL" id="SMD44497.1"/>
    </source>
</evidence>
<protein>
    <submittedName>
        <fullName evidence="5">Delta-60 repeat domain-containing protein/Por secretion system C-terminal sorting domain-containing protein</fullName>
    </submittedName>
</protein>
<evidence type="ECO:0000313" key="6">
    <source>
        <dbReference type="Proteomes" id="UP000192333"/>
    </source>
</evidence>
<dbReference type="InterPro" id="IPR003410">
    <property type="entry name" value="HYR_dom"/>
</dbReference>
<sequence length="2691" mass="276002">MKRQLLFLFLSLLAFLARAQDGSNDLSFNADKINFGDGASFTVLTTAIQPNGKILIGGEFGFFNGIARSRIARLNEDGSLDTSFNPGTGANLQVLTLALQSDGKILIGGVFSQYNGVDRIRIARLNADGSLDTSFNPGTGANNIVRTLAVQADGKVLITGDFSQYNGVAINRIARLNSDGSLDTSFNPGTGPNSFIWTTQIQPDGKIIIGGEFGVYNGVARSRIARLNTDGTLDSSFDPGIGPAGFNPRINAMTLQSDGKIIIGGFFTSYNGTAINRIARLNADGSLETSFNPGTGANNSIVTTQIQADGKIIIGGGFTSYNGTARNYIARLNADGSLDTSFNPGTGANGSILTIQIQADGKIIIGGVFTSYNGTARNYIARLNADGSLDTSFNPGTGTNSGINTTQIQADGKIIVGGNFTSYNGTARNRIARLNADGSLDTSFNPGTGANNWIVTTQIQSDGKIIVGGNFTSYNGTAINRIARLNTDGSLDTSFNPGTGTNSGINTTQIQADGKIIVGGNFTSYNGTARNRIARLNADGSLDTSFNPGTGANNWIVTTQIQSDGKIIVGGNFTSYNGTAINRIARLNTDGSLDTSFNPGTVANNWIRTTQIQADGKIIIGGQFTIARNYIARLNADGSLDTSFNPGTGANNSIFTTQIQSDGKIIIGGFFISYNGTTRNFIARLNADGSLDTSFNPGTGANAPIRTTAIQPDGKIIIGGDFIGYDGVSRVRINRLLNSILPPPDTEAPVPVLETLPPFEAQCVVNLADLTVPTATDNVDGTIQGTTDESIFPISTQGSTLITWTYTDAAGNTTTQTQEILIADTEIPVIDEVLAIFQSTDIGSCEGIVSVPVPAVTDNCDTGIVPFGIRSDGQPLNAAYPIGATEITWTAEDAVGNVALAVIQTINITDNEKPVIAPVDGITQSTDAEICISMISIIAPVVSDNCGSLVAVGVRADGNNLNDPYPTGITEITWTAIDASGNAADPVIQTITVNDTEAPVISANGNQTVSADAAACNAVVVVSASATDNCAVGEPTGVRSDGLALTEPYPVGVTTITWTVSDANGNAAAPVIQTITVNDTEAPVISTNGNQTVSADAGACSAVVVVSASATDNCAVGEPVGIRSDGLALTEPYPVGVTTITWNVSDANGNAAAPVIQTFTVNDTEAAVISTNGNQTVSADPAACSAVVSISASATDNCGVGEPIGIRSDGLALTEPYPVGVTTITWNVSDANGNAAAPVIQTITVNDTEAPVISTNGNQTVSADAAACSAVVVVSASATDNCGVGEPTGIRSDGLALTEPYPVGVTTITWNVSDANGNAAAPVIQTITVNDTEAPVISTNGNQTVSADAAACSAVVVVSASATDNCGVGEPTGIRSDGLALTEPYPVGVTTITWNVSDANGNAAAPVIQTITVNDTEAPVISTNGNQTVSADAAACSAVVVVSASATDNCGVGEPTGIRSDGLALTEPYPVGVTTITWNVSDANGNAAAPVIQTITVNDTEAPVITCPANISTNVAFGETGKVVNYDLPVASDNCGTPSMQLTAGLASGSVFPLGTTTVSYEATDAAGNKTSCSFTVTITEDADAIDPVINDCPTDITVSNDAGDCSATVTWTAPTATDNSGSVTLTSNFDPGAVFPVGTTEVIYTATDAAGNQATCSFNVTVTDSEAPAITCPANITTNVAFGETGKVVNYDLPVASDNCGTPGIQLTAGLASGAVFPLGTTTVSYEATDAAGNKTSCSFTVTITEDADAIDPVINDCPTDITVSNDAGDCSATVTWTAPTATDNSGSVTLTSNFDPGAVFPVGTTEVIYTATDAAGNQATCSFNVTVTDSEAPAITCPANITTNVAFGETGKVVNYDLPVASDNCGTPTLQLTAGLASGAVFPLGTTTVSYEATDAAGNKTSCSFTVTISEDADAIDPVINDCPTDITVSNDAGDCSATVTWTAPTATDNSGSVTLTSNFEPGAVFPVGTTEVIYTATDAAGNQATCSFNVTVTDSEAPAITCPANITTNVAFGETGKVVNYDLPIASDNCGTPDIQLTAGLASGSVFPLGTTTVSYEATDAAGNKTSCSFTVTITEDADAIDPVINDCPTDITVSNDAGECSAAVIWTAPTATDNSGSVTLTSNFEPGAVFPVGTTEVIYTATDAAGNQATCSFNVTVTDNELPVINPVADITVNIPSTESSANVNVVTPSASDNCGSATVTGVRNDGRPLTDSYPVGETTITWSAVDASGNLAVDVLQKVIVNQVSTNQRVVRFVLVNAGTNQDLFELTEGMQISESLVQGLRLNVRAETDPAIVGSVFMRLTGAVNASRTENVAPYALFGDNNGNYSGRMLPTGNYTMYSMPFTQSSRRGTAGDPLTVNFSIVGSVVPVTGITVSPSTATIEVGNNVQLTATVSPSNATNKAVTWSSSNGSVASVNSNGLVTGNAVGQAVITATTVDGGFMASATITVESVPNLGIVSFTLINSANNQDMFELTDGMVIDESQTSGLRLNIRANTNPTIVGSVYFTLSGPVNRDATENVTPYAIFGDKNGNYSGRTLPAGTYTLSAQAYSDRNRRGTAGPIKTITFTINSNVVRLEDGQLSDKNGNNSETNRGGMEGQSPEIMTGSLKIYPNPAKTESNILIQLSAESEVTIRIFDATGRLVYEEQGRQSGTFTRNLDLRGLSSGMYHVVVQIDNKVLTGRLVRDL</sequence>
<dbReference type="InterPro" id="IPR008964">
    <property type="entry name" value="Invasin/intimin_cell_adhesion"/>
</dbReference>
<dbReference type="InterPro" id="IPR026444">
    <property type="entry name" value="Secre_tail"/>
</dbReference>
<dbReference type="PROSITE" id="PS50825">
    <property type="entry name" value="HYR"/>
    <property type="match status" value="10"/>
</dbReference>
<dbReference type="InterPro" id="IPR013783">
    <property type="entry name" value="Ig-like_fold"/>
</dbReference>
<feature type="domain" description="HYR" evidence="4">
    <location>
        <begin position="1998"/>
        <end position="2079"/>
    </location>
</feature>
<dbReference type="InterPro" id="IPR003343">
    <property type="entry name" value="Big_2"/>
</dbReference>
<keyword evidence="3" id="KW-0732">Signal</keyword>
<dbReference type="Pfam" id="PF02368">
    <property type="entry name" value="Big_2"/>
    <property type="match status" value="1"/>
</dbReference>
<feature type="domain" description="HYR" evidence="4">
    <location>
        <begin position="2081"/>
        <end position="2163"/>
    </location>
</feature>
<keyword evidence="6" id="KW-1185">Reference proteome</keyword>
<dbReference type="PANTHER" id="PTHR24273:SF32">
    <property type="entry name" value="HYALIN"/>
    <property type="match status" value="1"/>
</dbReference>
<dbReference type="SMART" id="SM00635">
    <property type="entry name" value="BID_2"/>
    <property type="match status" value="1"/>
</dbReference>
<dbReference type="SUPFAM" id="SSF50998">
    <property type="entry name" value="Quinoprotein alcohol dehydrogenase-like"/>
    <property type="match status" value="1"/>
</dbReference>
<reference evidence="6" key="1">
    <citation type="submission" date="2017-04" db="EMBL/GenBank/DDBJ databases">
        <authorList>
            <person name="Varghese N."/>
            <person name="Submissions S."/>
        </authorList>
    </citation>
    <scope>NUCLEOTIDE SEQUENCE [LARGE SCALE GENOMIC DNA]</scope>
    <source>
        <strain evidence="6">DSM 16537</strain>
    </source>
</reference>
<keyword evidence="1" id="KW-0677">Repeat</keyword>
<feature type="chain" id="PRO_5012754759" evidence="3">
    <location>
        <begin position="20"/>
        <end position="2691"/>
    </location>
</feature>
<dbReference type="Pfam" id="PF18962">
    <property type="entry name" value="Por_Secre_tail"/>
    <property type="match status" value="1"/>
</dbReference>
<feature type="domain" description="HYR" evidence="4">
    <location>
        <begin position="1498"/>
        <end position="1581"/>
    </location>
</feature>
<dbReference type="InterPro" id="IPR057078">
    <property type="entry name" value="HYR-4C"/>
</dbReference>
<dbReference type="InterPro" id="IPR013431">
    <property type="entry name" value="Delta_60_rpt"/>
</dbReference>
<dbReference type="PANTHER" id="PTHR24273">
    <property type="entry name" value="FI04643P-RELATED"/>
    <property type="match status" value="1"/>
</dbReference>
<evidence type="ECO:0000256" key="1">
    <source>
        <dbReference type="ARBA" id="ARBA00022737"/>
    </source>
</evidence>
<dbReference type="Proteomes" id="UP000192333">
    <property type="component" value="Chromosome I"/>
</dbReference>
<feature type="signal peptide" evidence="3">
    <location>
        <begin position="1"/>
        <end position="19"/>
    </location>
</feature>
<dbReference type="SUPFAM" id="SSF63829">
    <property type="entry name" value="Calcium-dependent phosphotriesterase"/>
    <property type="match status" value="1"/>
</dbReference>
<proteinExistence type="predicted"/>
<dbReference type="NCBIfam" id="TIGR02608">
    <property type="entry name" value="delta_60_rpt"/>
    <property type="match status" value="13"/>
</dbReference>
<feature type="domain" description="HYR" evidence="4">
    <location>
        <begin position="2164"/>
        <end position="2248"/>
    </location>
</feature>
<feature type="domain" description="HYR" evidence="4">
    <location>
        <begin position="909"/>
        <end position="995"/>
    </location>
</feature>
<dbReference type="Pfam" id="PF23237">
    <property type="entry name" value="HYR_4C"/>
    <property type="match status" value="1"/>
</dbReference>
<dbReference type="Gene3D" id="2.60.40.1080">
    <property type="match status" value="1"/>
</dbReference>
<feature type="region of interest" description="Disordered" evidence="2">
    <location>
        <begin position="2582"/>
        <end position="2609"/>
    </location>
</feature>
<dbReference type="NCBIfam" id="TIGR04183">
    <property type="entry name" value="Por_Secre_tail"/>
    <property type="match status" value="1"/>
</dbReference>
<dbReference type="Pfam" id="PF17164">
    <property type="entry name" value="DUF5122"/>
    <property type="match status" value="14"/>
</dbReference>
<feature type="compositionally biased region" description="Polar residues" evidence="2">
    <location>
        <begin position="2586"/>
        <end position="2596"/>
    </location>
</feature>
<dbReference type="EMBL" id="LT838813">
    <property type="protein sequence ID" value="SMD44497.1"/>
    <property type="molecule type" value="Genomic_DNA"/>
</dbReference>